<dbReference type="InterPro" id="IPR008979">
    <property type="entry name" value="Galactose-bd-like_sf"/>
</dbReference>
<dbReference type="GO" id="GO:0005975">
    <property type="term" value="P:carbohydrate metabolic process"/>
    <property type="evidence" value="ECO:0007669"/>
    <property type="project" value="InterPro"/>
</dbReference>
<organism evidence="9">
    <name type="scientific">termite gut metagenome</name>
    <dbReference type="NCBI Taxonomy" id="433724"/>
    <lineage>
        <taxon>unclassified sequences</taxon>
        <taxon>metagenomes</taxon>
        <taxon>organismal metagenomes</taxon>
    </lineage>
</organism>
<dbReference type="InterPro" id="IPR006102">
    <property type="entry name" value="Ig-like_GH2"/>
</dbReference>
<feature type="domain" description="Glycoside hydrolase family 2 immunoglobulin-like beta-sandwich" evidence="4">
    <location>
        <begin position="193"/>
        <end position="293"/>
    </location>
</feature>
<dbReference type="InterPro" id="IPR040605">
    <property type="entry name" value="Glyco_hydro2_dom5"/>
</dbReference>
<dbReference type="InterPro" id="IPR032311">
    <property type="entry name" value="DUF4982"/>
</dbReference>
<evidence type="ECO:0000256" key="3">
    <source>
        <dbReference type="ARBA" id="ARBA00023295"/>
    </source>
</evidence>
<dbReference type="SUPFAM" id="SSF49303">
    <property type="entry name" value="beta-Galactosidase/glucuronidase domain"/>
    <property type="match status" value="1"/>
</dbReference>
<evidence type="ECO:0000259" key="4">
    <source>
        <dbReference type="Pfam" id="PF00703"/>
    </source>
</evidence>
<dbReference type="Pfam" id="PF18565">
    <property type="entry name" value="Glyco_hydro2_C5"/>
    <property type="match status" value="1"/>
</dbReference>
<dbReference type="SUPFAM" id="SSF49785">
    <property type="entry name" value="Galactose-binding domain-like"/>
    <property type="match status" value="1"/>
</dbReference>
<evidence type="ECO:0000313" key="9">
    <source>
        <dbReference type="EMBL" id="KAA6345817.1"/>
    </source>
</evidence>
<dbReference type="PANTHER" id="PTHR42732">
    <property type="entry name" value="BETA-GALACTOSIDASE"/>
    <property type="match status" value="1"/>
</dbReference>
<dbReference type="PROSITE" id="PS00608">
    <property type="entry name" value="GLYCOSYL_HYDROL_F2_2"/>
    <property type="match status" value="1"/>
</dbReference>
<dbReference type="Pfam" id="PF02836">
    <property type="entry name" value="Glyco_hydro_2_C"/>
    <property type="match status" value="1"/>
</dbReference>
<reference evidence="9" key="1">
    <citation type="submission" date="2019-03" db="EMBL/GenBank/DDBJ databases">
        <title>Single cell metagenomics reveals metabolic interactions within the superorganism composed of flagellate Streblomastix strix and complex community of Bacteroidetes bacteria on its surface.</title>
        <authorList>
            <person name="Treitli S.C."/>
            <person name="Kolisko M."/>
            <person name="Husnik F."/>
            <person name="Keeling P."/>
            <person name="Hampl V."/>
        </authorList>
    </citation>
    <scope>NUCLEOTIDE SEQUENCE</scope>
    <source>
        <strain evidence="9">STM</strain>
    </source>
</reference>
<name>A0A5J4SIL0_9ZZZZ</name>
<dbReference type="Gene3D" id="3.20.20.80">
    <property type="entry name" value="Glycosidases"/>
    <property type="match status" value="1"/>
</dbReference>
<feature type="domain" description="Glycoside hydrolase family 2" evidence="8">
    <location>
        <begin position="709"/>
        <end position="808"/>
    </location>
</feature>
<dbReference type="InterPro" id="IPR036156">
    <property type="entry name" value="Beta-gal/glucu_dom_sf"/>
</dbReference>
<protein>
    <submittedName>
        <fullName evidence="9">Beta-galactosidase</fullName>
        <ecNumber evidence="9">3.2.1.23</ecNumber>
    </submittedName>
</protein>
<dbReference type="Gene3D" id="2.60.120.260">
    <property type="entry name" value="Galactose-binding domain-like"/>
    <property type="match status" value="1"/>
</dbReference>
<keyword evidence="2 9" id="KW-0378">Hydrolase</keyword>
<dbReference type="InterPro" id="IPR051913">
    <property type="entry name" value="GH2_Domain-Containing"/>
</dbReference>
<dbReference type="EMBL" id="SNRY01000154">
    <property type="protein sequence ID" value="KAA6345817.1"/>
    <property type="molecule type" value="Genomic_DNA"/>
</dbReference>
<comment type="caution">
    <text evidence="9">The sequence shown here is derived from an EMBL/GenBank/DDBJ whole genome shotgun (WGS) entry which is preliminary data.</text>
</comment>
<dbReference type="AlphaFoldDB" id="A0A5J4SIL0"/>
<dbReference type="Pfam" id="PF02837">
    <property type="entry name" value="Glyco_hydro_2_N"/>
    <property type="match status" value="1"/>
</dbReference>
<evidence type="ECO:0000259" key="6">
    <source>
        <dbReference type="Pfam" id="PF02837"/>
    </source>
</evidence>
<dbReference type="SUPFAM" id="SSF51445">
    <property type="entry name" value="(Trans)glycosidases"/>
    <property type="match status" value="1"/>
</dbReference>
<dbReference type="InterPro" id="IPR013783">
    <property type="entry name" value="Ig-like_fold"/>
</dbReference>
<sequence length="814" mass="91650">MKQIFGLLCLIFCTIPVCAQQSNSRVITPFDANWKFALSDYKKASNAGFNDKSWRVLDLPHDWSIEGKNLQTEQGGGNVGYFPTGIGWYRKTFDISNLNKDKKIRIEFDGVYENSEIWINGTYLGKRPYGYTSFSYDLTPYLKPKGNVVSVRVDNSHQPNSRWYSGSGIYRHVRLVETNQIHFEKWGIFSYTKEIGDDRATLSIKASVANEKTIAMDKVMIKNVLYTKSGVEVASSQSSIDLKANTTKEVEQEIAVSNPALWSLDNPNLYTLASYVYVNGNEEDCELNTIGIRTIQCDVNKGFLLNGERVKMKGVNLHHDAGAVGTAVPERVWERRIEILKSGGCNAIRTSHNPPAPEFLDLCDQLGILVMDEAFDEWLVGKRDYSYKLYFANWYEQDLKAMLLRDRNHPSVVMWSIGNEIPDQGTAEGSELAKKMIAICHSLDPTRLVTAGNDNIAADKNRATEEYLAAYENDIVGYNYPDRYHERRELLYSIDKAKYLNRRVVATETSGIGGNRVRTAIPSMSGFNLRRGSSAVTQLIDVEQRWKFTLLNDYVIGDFIWTGIDYYGETFWPSRGASSGYLDNCGFKKDGYYFFKSIWTNEPVLHLTSNWNREGEEGKVVPVICFTNCSEVELFINNNSYGVKTFEFPRTGNSGNWNSYEPEKVFTSTADLHLAWDVVYQPGEIKAVGKKDGKEYVSRIVTTGAPIKIRLSADRDVIKALPSDVAHITVEILDKNDNLVPYADNLVKFEIDGAVIIGVESGNLSNLSSVKAHERKAYGGLCQAILQAKKEGVFYFKAISEGLQSAELEITAIK</sequence>
<dbReference type="Pfam" id="PF00703">
    <property type="entry name" value="Glyco_hydro_2"/>
    <property type="match status" value="1"/>
</dbReference>
<dbReference type="PANTHER" id="PTHR42732:SF1">
    <property type="entry name" value="BETA-MANNOSIDASE"/>
    <property type="match status" value="1"/>
</dbReference>
<feature type="domain" description="Glycoside hydrolase family 2 catalytic" evidence="5">
    <location>
        <begin position="300"/>
        <end position="473"/>
    </location>
</feature>
<dbReference type="InterPro" id="IPR023232">
    <property type="entry name" value="Glyco_hydro_2_AS"/>
</dbReference>
<accession>A0A5J4SIL0</accession>
<dbReference type="Pfam" id="PF16355">
    <property type="entry name" value="DUF4982"/>
    <property type="match status" value="1"/>
</dbReference>
<dbReference type="InterPro" id="IPR017853">
    <property type="entry name" value="GH"/>
</dbReference>
<dbReference type="EC" id="3.2.1.23" evidence="9"/>
<feature type="domain" description="DUF4982" evidence="7">
    <location>
        <begin position="618"/>
        <end position="695"/>
    </location>
</feature>
<proteinExistence type="inferred from homology"/>
<dbReference type="Gene3D" id="2.60.40.10">
    <property type="entry name" value="Immunoglobulins"/>
    <property type="match status" value="3"/>
</dbReference>
<gene>
    <name evidence="9" type="ORF">EZS27_006628</name>
</gene>
<evidence type="ECO:0000256" key="1">
    <source>
        <dbReference type="ARBA" id="ARBA00007401"/>
    </source>
</evidence>
<comment type="similarity">
    <text evidence="1">Belongs to the glycosyl hydrolase 2 family.</text>
</comment>
<feature type="domain" description="Glycosyl hydrolases family 2 sugar binding" evidence="6">
    <location>
        <begin position="85"/>
        <end position="177"/>
    </location>
</feature>
<evidence type="ECO:0000259" key="7">
    <source>
        <dbReference type="Pfam" id="PF16355"/>
    </source>
</evidence>
<evidence type="ECO:0000256" key="2">
    <source>
        <dbReference type="ARBA" id="ARBA00022801"/>
    </source>
</evidence>
<keyword evidence="3 9" id="KW-0326">Glycosidase</keyword>
<evidence type="ECO:0000259" key="8">
    <source>
        <dbReference type="Pfam" id="PF18565"/>
    </source>
</evidence>
<dbReference type="InterPro" id="IPR006104">
    <property type="entry name" value="Glyco_hydro_2_N"/>
</dbReference>
<dbReference type="GO" id="GO:0004565">
    <property type="term" value="F:beta-galactosidase activity"/>
    <property type="evidence" value="ECO:0007669"/>
    <property type="project" value="UniProtKB-EC"/>
</dbReference>
<evidence type="ECO:0000259" key="5">
    <source>
        <dbReference type="Pfam" id="PF02836"/>
    </source>
</evidence>
<dbReference type="PRINTS" id="PR00132">
    <property type="entry name" value="GLHYDRLASE2"/>
</dbReference>
<dbReference type="InterPro" id="IPR006103">
    <property type="entry name" value="Glyco_hydro_2_cat"/>
</dbReference>
<dbReference type="InterPro" id="IPR006101">
    <property type="entry name" value="Glyco_hydro_2"/>
</dbReference>